<sequence length="505" mass="58081">MSAFSVFASLPEDQFLCSICLDIFTDPVTTPCGHNFCRTCLSQHWDDNELCHCPRCNKRFPSRPDFCTNTIISEISVQVKRRKLEVMEDEGKPWRVMCDICTQFKLKASKSCLVCLTSYCEAHLEPHHRVPTLRRHGLIEPVENLEERVCEKHNRVLELFCRQERVCICLLCSEAEHKDHQFVAVAEEAAQQRVRHCLFSSEVQAKKDLEDIEQLFTALMENVQNVQSKLKSNIERKLSKSQEKMQAIVGKLQEEITELQRKDTQLQELSQNQDSLRMLQVSSSSRTDCSQIRVYSDLCVQTVRRAVSHIMDVFGAELRTRTNTELVTFDPSTAGGNLVVSDFGKRLKHPKIIYSSSSDDTEKFHLPMIFGTKGFSSGRHYWEVQVGMRNIWDVGVAAETADRSGRAALKKENGFFAIGKRGFDYQVHGTPYKVLHLCPRPRNLGVYLDYEEGRVSFYDVGEKQHIHSFLGVEFTGKLFPYFYLYSKTKKSESLIWGPVSTTYFY</sequence>
<reference evidence="11 12" key="2">
    <citation type="submission" date="2017-04" db="EMBL/GenBank/DDBJ databases">
        <title>CpG methylation of centromeres and impact of large insertions on vertebrate speciation.</title>
        <authorList>
            <person name="Ichikawa K."/>
            <person name="Yoshimura J."/>
            <person name="Morishita S."/>
        </authorList>
    </citation>
    <scope>NUCLEOTIDE SEQUENCE</scope>
    <source>
        <strain evidence="11 12">HSOK</strain>
    </source>
</reference>
<dbReference type="Pfam" id="PF00622">
    <property type="entry name" value="SPRY"/>
    <property type="match status" value="1"/>
</dbReference>
<dbReference type="Gene3D" id="2.60.120.920">
    <property type="match status" value="1"/>
</dbReference>
<evidence type="ECO:0000313" key="12">
    <source>
        <dbReference type="Proteomes" id="UP000265200"/>
    </source>
</evidence>
<dbReference type="SMART" id="SM00336">
    <property type="entry name" value="BBOX"/>
    <property type="match status" value="1"/>
</dbReference>
<protein>
    <submittedName>
        <fullName evidence="11">Uncharacterized protein</fullName>
    </submittedName>
</protein>
<name>A0A3P9ID28_ORYLA</name>
<reference evidence="11" key="4">
    <citation type="submission" date="2025-09" db="UniProtKB">
        <authorList>
            <consortium name="Ensembl"/>
        </authorList>
    </citation>
    <scope>IDENTIFICATION</scope>
    <source>
        <strain evidence="11">HSOK</strain>
    </source>
</reference>
<dbReference type="InterPro" id="IPR013320">
    <property type="entry name" value="ConA-like_dom_sf"/>
</dbReference>
<dbReference type="AlphaFoldDB" id="A0A3P9ID28"/>
<dbReference type="InterPro" id="IPR006574">
    <property type="entry name" value="PRY"/>
</dbReference>
<dbReference type="InterPro" id="IPR027370">
    <property type="entry name" value="Znf-RING_euk"/>
</dbReference>
<accession>A0A3P9ID28</accession>
<dbReference type="PROSITE" id="PS50119">
    <property type="entry name" value="ZF_BBOX"/>
    <property type="match status" value="1"/>
</dbReference>
<dbReference type="Proteomes" id="UP000265200">
    <property type="component" value="Chromosome 18"/>
</dbReference>
<dbReference type="Gene3D" id="4.10.830.40">
    <property type="match status" value="1"/>
</dbReference>
<evidence type="ECO:0000256" key="4">
    <source>
        <dbReference type="ARBA" id="ARBA00022833"/>
    </source>
</evidence>
<dbReference type="CDD" id="cd19769">
    <property type="entry name" value="Bbox2_TRIM16-like"/>
    <property type="match status" value="1"/>
</dbReference>
<feature type="domain" description="B box-type" evidence="9">
    <location>
        <begin position="145"/>
        <end position="185"/>
    </location>
</feature>
<evidence type="ECO:0000259" key="9">
    <source>
        <dbReference type="PROSITE" id="PS50119"/>
    </source>
</evidence>
<dbReference type="InterPro" id="IPR001870">
    <property type="entry name" value="B30.2/SPRY"/>
</dbReference>
<dbReference type="SMART" id="SM00449">
    <property type="entry name" value="SPRY"/>
    <property type="match status" value="1"/>
</dbReference>
<dbReference type="GO" id="GO:0005737">
    <property type="term" value="C:cytoplasm"/>
    <property type="evidence" value="ECO:0007669"/>
    <property type="project" value="UniProtKB-ARBA"/>
</dbReference>
<reference evidence="11" key="3">
    <citation type="submission" date="2025-08" db="UniProtKB">
        <authorList>
            <consortium name="Ensembl"/>
        </authorList>
    </citation>
    <scope>IDENTIFICATION</scope>
    <source>
        <strain evidence="11">HSOK</strain>
    </source>
</reference>
<dbReference type="InterPro" id="IPR003879">
    <property type="entry name" value="Butyrophylin_SPRY"/>
</dbReference>
<feature type="coiled-coil region" evidence="7">
    <location>
        <begin position="209"/>
        <end position="272"/>
    </location>
</feature>
<dbReference type="PROSITE" id="PS00518">
    <property type="entry name" value="ZF_RING_1"/>
    <property type="match status" value="1"/>
</dbReference>
<dbReference type="InterPro" id="IPR001841">
    <property type="entry name" value="Znf_RING"/>
</dbReference>
<evidence type="ECO:0000256" key="3">
    <source>
        <dbReference type="ARBA" id="ARBA00022771"/>
    </source>
</evidence>
<dbReference type="GO" id="GO:0008270">
    <property type="term" value="F:zinc ion binding"/>
    <property type="evidence" value="ECO:0007669"/>
    <property type="project" value="UniProtKB-KW"/>
</dbReference>
<evidence type="ECO:0000313" key="11">
    <source>
        <dbReference type="Ensembl" id="ENSORLP00015017775.1"/>
    </source>
</evidence>
<dbReference type="PANTHER" id="PTHR25465:SF32">
    <property type="entry name" value="BLOODTHIRSTY-RELATED GENE FAMILY, MEMBER 16 ISOFORM X1-RELATED"/>
    <property type="match status" value="1"/>
</dbReference>
<reference key="1">
    <citation type="journal article" date="2007" name="Nature">
        <title>The medaka draft genome and insights into vertebrate genome evolution.</title>
        <authorList>
            <person name="Kasahara M."/>
            <person name="Naruse K."/>
            <person name="Sasaki S."/>
            <person name="Nakatani Y."/>
            <person name="Qu W."/>
            <person name="Ahsan B."/>
            <person name="Yamada T."/>
            <person name="Nagayasu Y."/>
            <person name="Doi K."/>
            <person name="Kasai Y."/>
            <person name="Jindo T."/>
            <person name="Kobayashi D."/>
            <person name="Shimada A."/>
            <person name="Toyoda A."/>
            <person name="Kuroki Y."/>
            <person name="Fujiyama A."/>
            <person name="Sasaki T."/>
            <person name="Shimizu A."/>
            <person name="Asakawa S."/>
            <person name="Shimizu N."/>
            <person name="Hashimoto S."/>
            <person name="Yang J."/>
            <person name="Lee Y."/>
            <person name="Matsushima K."/>
            <person name="Sugano S."/>
            <person name="Sakaizumi M."/>
            <person name="Narita T."/>
            <person name="Ohishi K."/>
            <person name="Haga S."/>
            <person name="Ohta F."/>
            <person name="Nomoto H."/>
            <person name="Nogata K."/>
            <person name="Morishita T."/>
            <person name="Endo T."/>
            <person name="Shin-I T."/>
            <person name="Takeda H."/>
            <person name="Morishita S."/>
            <person name="Kohara Y."/>
        </authorList>
    </citation>
    <scope>NUCLEOTIDE SEQUENCE [LARGE SCALE GENOMIC DNA]</scope>
    <source>
        <strain>Hd-rR</strain>
    </source>
</reference>
<dbReference type="PRINTS" id="PR01407">
    <property type="entry name" value="BUTYPHLNCDUF"/>
</dbReference>
<dbReference type="InterPro" id="IPR043136">
    <property type="entry name" value="B30.2/SPRY_sf"/>
</dbReference>
<dbReference type="PANTHER" id="PTHR25465">
    <property type="entry name" value="B-BOX DOMAIN CONTAINING"/>
    <property type="match status" value="1"/>
</dbReference>
<dbReference type="SUPFAM" id="SSF49899">
    <property type="entry name" value="Concanavalin A-like lectins/glucanases"/>
    <property type="match status" value="1"/>
</dbReference>
<dbReference type="Pfam" id="PF13445">
    <property type="entry name" value="zf-RING_UBOX"/>
    <property type="match status" value="1"/>
</dbReference>
<dbReference type="GO" id="GO:0045087">
    <property type="term" value="P:innate immune response"/>
    <property type="evidence" value="ECO:0007669"/>
    <property type="project" value="UniProtKB-KW"/>
</dbReference>
<organism evidence="11 12">
    <name type="scientific">Oryzias latipes</name>
    <name type="common">Japanese rice fish</name>
    <name type="synonym">Japanese killifish</name>
    <dbReference type="NCBI Taxonomy" id="8090"/>
    <lineage>
        <taxon>Eukaryota</taxon>
        <taxon>Metazoa</taxon>
        <taxon>Chordata</taxon>
        <taxon>Craniata</taxon>
        <taxon>Vertebrata</taxon>
        <taxon>Euteleostomi</taxon>
        <taxon>Actinopterygii</taxon>
        <taxon>Neopterygii</taxon>
        <taxon>Teleostei</taxon>
        <taxon>Neoteleostei</taxon>
        <taxon>Acanthomorphata</taxon>
        <taxon>Ovalentaria</taxon>
        <taxon>Atherinomorphae</taxon>
        <taxon>Beloniformes</taxon>
        <taxon>Adrianichthyidae</taxon>
        <taxon>Oryziinae</taxon>
        <taxon>Oryzias</taxon>
    </lineage>
</organism>
<dbReference type="SUPFAM" id="SSF57850">
    <property type="entry name" value="RING/U-box"/>
    <property type="match status" value="1"/>
</dbReference>
<dbReference type="SUPFAM" id="SSF57845">
    <property type="entry name" value="B-box zinc-binding domain"/>
    <property type="match status" value="1"/>
</dbReference>
<dbReference type="InterPro" id="IPR000315">
    <property type="entry name" value="Znf_B-box"/>
</dbReference>
<feature type="domain" description="B30.2/SPRY" evidence="10">
    <location>
        <begin position="306"/>
        <end position="501"/>
    </location>
</feature>
<keyword evidence="1" id="KW-0399">Innate immunity</keyword>
<keyword evidence="2" id="KW-0479">Metal-binding</keyword>
<keyword evidence="4" id="KW-0862">Zinc</keyword>
<evidence type="ECO:0000259" key="10">
    <source>
        <dbReference type="PROSITE" id="PS50188"/>
    </source>
</evidence>
<dbReference type="SMART" id="SM00184">
    <property type="entry name" value="RING"/>
    <property type="match status" value="1"/>
</dbReference>
<dbReference type="InterPro" id="IPR051051">
    <property type="entry name" value="E3_ubiq-ligase_TRIM/RNF"/>
</dbReference>
<dbReference type="InterPro" id="IPR058030">
    <property type="entry name" value="TRIM8/14/16/25/29/45/65_CC"/>
</dbReference>
<dbReference type="Pfam" id="PF00643">
    <property type="entry name" value="zf-B_box"/>
    <property type="match status" value="1"/>
</dbReference>
<dbReference type="PROSITE" id="PS50089">
    <property type="entry name" value="ZF_RING_2"/>
    <property type="match status" value="1"/>
</dbReference>
<keyword evidence="3 6" id="KW-0863">Zinc-finger</keyword>
<evidence type="ECO:0000256" key="1">
    <source>
        <dbReference type="ARBA" id="ARBA00022588"/>
    </source>
</evidence>
<evidence type="ECO:0000256" key="6">
    <source>
        <dbReference type="PROSITE-ProRule" id="PRU00024"/>
    </source>
</evidence>
<dbReference type="CDD" id="cd13733">
    <property type="entry name" value="SPRY_PRY_C-I_1"/>
    <property type="match status" value="1"/>
</dbReference>
<feature type="domain" description="RING-type" evidence="8">
    <location>
        <begin position="17"/>
        <end position="57"/>
    </location>
</feature>
<dbReference type="Pfam" id="PF25600">
    <property type="entry name" value="TRIM_CC"/>
    <property type="match status" value="1"/>
</dbReference>
<dbReference type="Gene3D" id="3.30.40.10">
    <property type="entry name" value="Zinc/RING finger domain, C3HC4 (zinc finger)"/>
    <property type="match status" value="1"/>
</dbReference>
<keyword evidence="5" id="KW-0391">Immunity</keyword>
<dbReference type="Ensembl" id="ENSORLT00015034873.1">
    <property type="protein sequence ID" value="ENSORLP00015017775.1"/>
    <property type="gene ID" value="ENSORLG00015018848.1"/>
</dbReference>
<dbReference type="PROSITE" id="PS50188">
    <property type="entry name" value="B302_SPRY"/>
    <property type="match status" value="1"/>
</dbReference>
<dbReference type="InterPro" id="IPR017907">
    <property type="entry name" value="Znf_RING_CS"/>
</dbReference>
<evidence type="ECO:0000256" key="5">
    <source>
        <dbReference type="ARBA" id="ARBA00022859"/>
    </source>
</evidence>
<dbReference type="SMART" id="SM00589">
    <property type="entry name" value="PRY"/>
    <property type="match status" value="1"/>
</dbReference>
<dbReference type="InterPro" id="IPR013083">
    <property type="entry name" value="Znf_RING/FYVE/PHD"/>
</dbReference>
<keyword evidence="7" id="KW-0175">Coiled coil</keyword>
<dbReference type="InterPro" id="IPR003877">
    <property type="entry name" value="SPRY_dom"/>
</dbReference>
<dbReference type="Gene3D" id="3.30.160.60">
    <property type="entry name" value="Classic Zinc Finger"/>
    <property type="match status" value="1"/>
</dbReference>
<proteinExistence type="predicted"/>
<evidence type="ECO:0000256" key="7">
    <source>
        <dbReference type="SAM" id="Coils"/>
    </source>
</evidence>
<evidence type="ECO:0000256" key="2">
    <source>
        <dbReference type="ARBA" id="ARBA00022723"/>
    </source>
</evidence>
<evidence type="ECO:0000259" key="8">
    <source>
        <dbReference type="PROSITE" id="PS50089"/>
    </source>
</evidence>